<protein>
    <submittedName>
        <fullName evidence="3">3-(3-hydroxyphenyl)propionate hydroxylase</fullName>
    </submittedName>
</protein>
<evidence type="ECO:0000256" key="1">
    <source>
        <dbReference type="ARBA" id="ARBA00023002"/>
    </source>
</evidence>
<feature type="domain" description="FAD-binding" evidence="2">
    <location>
        <begin position="8"/>
        <end position="346"/>
    </location>
</feature>
<name>A0A494W5U6_9SPHN</name>
<dbReference type="AlphaFoldDB" id="A0A494W5U6"/>
<dbReference type="InterPro" id="IPR050631">
    <property type="entry name" value="PheA/TfdB_FAD_monoxygenase"/>
</dbReference>
<dbReference type="KEGG" id="sami:SAMIE_1034550"/>
<keyword evidence="4" id="KW-1185">Reference proteome</keyword>
<gene>
    <name evidence="3" type="ORF">SAMIE_1034550</name>
</gene>
<dbReference type="InterPro" id="IPR036188">
    <property type="entry name" value="FAD/NAD-bd_sf"/>
</dbReference>
<dbReference type="GO" id="GO:0071949">
    <property type="term" value="F:FAD binding"/>
    <property type="evidence" value="ECO:0007669"/>
    <property type="project" value="InterPro"/>
</dbReference>
<proteinExistence type="predicted"/>
<dbReference type="NCBIfam" id="NF004829">
    <property type="entry name" value="PRK06183.1-3"/>
    <property type="match status" value="1"/>
</dbReference>
<keyword evidence="1" id="KW-0560">Oxidoreductase</keyword>
<dbReference type="PANTHER" id="PTHR43476:SF3">
    <property type="entry name" value="FAD-BINDING MONOOXYGENASE"/>
    <property type="match status" value="1"/>
</dbReference>
<dbReference type="Pfam" id="PF01494">
    <property type="entry name" value="FAD_binding_3"/>
    <property type="match status" value="1"/>
</dbReference>
<evidence type="ECO:0000313" key="3">
    <source>
        <dbReference type="EMBL" id="BBD99954.1"/>
    </source>
</evidence>
<organism evidence="3 4">
    <name type="scientific">Sphingobium amiense</name>
    <dbReference type="NCBI Taxonomy" id="135719"/>
    <lineage>
        <taxon>Bacteria</taxon>
        <taxon>Pseudomonadati</taxon>
        <taxon>Pseudomonadota</taxon>
        <taxon>Alphaproteobacteria</taxon>
        <taxon>Sphingomonadales</taxon>
        <taxon>Sphingomonadaceae</taxon>
        <taxon>Sphingobium</taxon>
    </lineage>
</organism>
<dbReference type="InterPro" id="IPR002938">
    <property type="entry name" value="FAD-bd"/>
</dbReference>
<accession>A0A494W5U6</accession>
<dbReference type="GO" id="GO:0019622">
    <property type="term" value="P:3-(3-hydroxy)phenylpropionate catabolic process"/>
    <property type="evidence" value="ECO:0007669"/>
    <property type="project" value="TreeGrafter"/>
</dbReference>
<sequence length="514" mass="56068">MLDTGQKFDVIVIGFGPSGATLAHLLGLSGLSVLVLERDGGIYNVPRAVHFDDEVMRVFQTIGVADAVAEEARVNVGMRFVDPDGNLLLDWSRPQDIGQHGWHASYRFHQPTLEAVLNEGIAKYPNVHLRRRCEAFLVEDRGDEALVRYEDMATGRIMEARCAHVVGCDGARSLLRRFIGSGMEDHGFHEKWLVVDVLLNGERPDLGDHSVQYCHPERSMTYARQPGNRRRWEIRLLPGEQDYSIARPDQIWALLSRWIGPDEAEIERVAAYTFHSLVAERWRDGRLWIAGDAAHQTPPFMGQGMCAGIRDVANLAWKLVRSVRGEASEELLDSYQSERKPNVTRYIVTAVGLGGLINASDPGAALRMAQSSGESGGRMKSLVSELGPGPGAGPHRGRIFAQSRLRDGRRMDDAVGYAMALVADAELAREIGPVAGLQVITPQDAPGIGEELSRLGVRAALVRPDRYILATATSGPELTALLATPAIAALLAPPPSHAAAPEPRRVAAGAHRAI</sequence>
<dbReference type="PRINTS" id="PR00420">
    <property type="entry name" value="RNGMNOXGNASE"/>
</dbReference>
<dbReference type="Proteomes" id="UP000279959">
    <property type="component" value="Chromosome"/>
</dbReference>
<dbReference type="RefSeq" id="WP_066696805.1">
    <property type="nucleotide sequence ID" value="NZ_AP018664.1"/>
</dbReference>
<reference evidence="3 4" key="1">
    <citation type="submission" date="2018-05" db="EMBL/GenBank/DDBJ databases">
        <title>Complete Genome Sequence of the Nonylphenol-Degrading Bacterium Sphingobium amiense DSM 16289T.</title>
        <authorList>
            <person name="Ootsuka M."/>
            <person name="Nishizawa T."/>
            <person name="Ohta H."/>
        </authorList>
    </citation>
    <scope>NUCLEOTIDE SEQUENCE [LARGE SCALE GENOMIC DNA]</scope>
    <source>
        <strain evidence="3 4">DSM 16289</strain>
    </source>
</reference>
<evidence type="ECO:0000259" key="2">
    <source>
        <dbReference type="Pfam" id="PF01494"/>
    </source>
</evidence>
<dbReference type="PANTHER" id="PTHR43476">
    <property type="entry name" value="3-(3-HYDROXY-PHENYL)PROPIONATE/3-HYDROXYCINNAMIC ACID HYDROXYLASE"/>
    <property type="match status" value="1"/>
</dbReference>
<evidence type="ECO:0000313" key="4">
    <source>
        <dbReference type="Proteomes" id="UP000279959"/>
    </source>
</evidence>
<dbReference type="EMBL" id="AP018664">
    <property type="protein sequence ID" value="BBD99954.1"/>
    <property type="molecule type" value="Genomic_DNA"/>
</dbReference>
<dbReference type="Gene3D" id="3.30.9.10">
    <property type="entry name" value="D-Amino Acid Oxidase, subunit A, domain 2"/>
    <property type="match status" value="1"/>
</dbReference>
<dbReference type="SUPFAM" id="SSF51905">
    <property type="entry name" value="FAD/NAD(P)-binding domain"/>
    <property type="match status" value="1"/>
</dbReference>
<dbReference type="Gene3D" id="3.50.50.60">
    <property type="entry name" value="FAD/NAD(P)-binding domain"/>
    <property type="match status" value="1"/>
</dbReference>
<dbReference type="GO" id="GO:0008688">
    <property type="term" value="F:3-(3-hydroxyphenyl)propionate hydroxylase activity"/>
    <property type="evidence" value="ECO:0007669"/>
    <property type="project" value="TreeGrafter"/>
</dbReference>